<keyword evidence="3" id="KW-1185">Reference proteome</keyword>
<organism evidence="2 3">
    <name type="scientific">Pristionchus pacificus</name>
    <name type="common">Parasitic nematode worm</name>
    <dbReference type="NCBI Taxonomy" id="54126"/>
    <lineage>
        <taxon>Eukaryota</taxon>
        <taxon>Metazoa</taxon>
        <taxon>Ecdysozoa</taxon>
        <taxon>Nematoda</taxon>
        <taxon>Chromadorea</taxon>
        <taxon>Rhabditida</taxon>
        <taxon>Rhabditina</taxon>
        <taxon>Diplogasteromorpha</taxon>
        <taxon>Diplogasteroidea</taxon>
        <taxon>Neodiplogasteridae</taxon>
        <taxon>Pristionchus</taxon>
    </lineage>
</organism>
<reference evidence="3" key="1">
    <citation type="journal article" date="2008" name="Nat. Genet.">
        <title>The Pristionchus pacificus genome provides a unique perspective on nematode lifestyle and parasitism.</title>
        <authorList>
            <person name="Dieterich C."/>
            <person name="Clifton S.W."/>
            <person name="Schuster L.N."/>
            <person name="Chinwalla A."/>
            <person name="Delehaunty K."/>
            <person name="Dinkelacker I."/>
            <person name="Fulton L."/>
            <person name="Fulton R."/>
            <person name="Godfrey J."/>
            <person name="Minx P."/>
            <person name="Mitreva M."/>
            <person name="Roeseler W."/>
            <person name="Tian H."/>
            <person name="Witte H."/>
            <person name="Yang S.P."/>
            <person name="Wilson R.K."/>
            <person name="Sommer R.J."/>
        </authorList>
    </citation>
    <scope>NUCLEOTIDE SEQUENCE [LARGE SCALE GENOMIC DNA]</scope>
    <source>
        <strain evidence="3">PS312</strain>
    </source>
</reference>
<dbReference type="AlphaFoldDB" id="A0A2A6BJR7"/>
<protein>
    <submittedName>
        <fullName evidence="2">Uncharacterized protein</fullName>
    </submittedName>
</protein>
<sequence>SQPSASPRSASFFISLRHVANLFLPFSIMPVCGFPVKMNRLGLFILLASLSGLSLASSQNESTLPLDSLPPSSVEKTDSSNSSDVLSTIVHNSLHEKNVNETSHFSNSSDLPSDTIDRLGQEQKRNESMTKCISAAMEVPLCHKYLDEKGRPLRIDNDTLSCTVRKCLPGEIPLIRSSMLDAAVRRCCTDFDAQIRTCFEAIDQLWGAEDEEKESYQSMKKAFVNACCTYYKKDLVNMCTKIREDLDKLDH</sequence>
<proteinExistence type="predicted"/>
<evidence type="ECO:0000313" key="3">
    <source>
        <dbReference type="Proteomes" id="UP000005239"/>
    </source>
</evidence>
<feature type="compositionally biased region" description="Low complexity" evidence="1">
    <location>
        <begin position="61"/>
        <end position="73"/>
    </location>
</feature>
<reference evidence="2" key="2">
    <citation type="submission" date="2022-06" db="UniProtKB">
        <authorList>
            <consortium name="EnsemblMetazoa"/>
        </authorList>
    </citation>
    <scope>IDENTIFICATION</scope>
    <source>
        <strain evidence="2">PS312</strain>
    </source>
</reference>
<evidence type="ECO:0000313" key="2">
    <source>
        <dbReference type="EnsemblMetazoa" id="PPA19686.1"/>
    </source>
</evidence>
<name>A0A2A6BJR7_PRIPA</name>
<dbReference type="Proteomes" id="UP000005239">
    <property type="component" value="Unassembled WGS sequence"/>
</dbReference>
<accession>A0A8R1YFN7</accession>
<dbReference type="EnsemblMetazoa" id="PPA19686.1">
    <property type="protein sequence ID" value="PPA19686.1"/>
    <property type="gene ID" value="WBGene00109240"/>
</dbReference>
<evidence type="ECO:0000256" key="1">
    <source>
        <dbReference type="SAM" id="MobiDB-lite"/>
    </source>
</evidence>
<feature type="region of interest" description="Disordered" evidence="1">
    <location>
        <begin position="61"/>
        <end position="81"/>
    </location>
</feature>
<accession>A0A2A6BJR7</accession>
<gene>
    <name evidence="2" type="primary">WBGene00109240</name>
</gene>